<keyword evidence="7" id="KW-1185">Reference proteome</keyword>
<dbReference type="AlphaFoldDB" id="A0A8S4Q4K2"/>
<dbReference type="Gene3D" id="2.40.180.10">
    <property type="entry name" value="Catalase core domain"/>
    <property type="match status" value="1"/>
</dbReference>
<dbReference type="Pfam" id="PF00090">
    <property type="entry name" value="TSP_1"/>
    <property type="match status" value="8"/>
</dbReference>
<accession>A0A8S4Q4K2</accession>
<gene>
    <name evidence="6" type="ORF">OFUS_LOCUS24996</name>
</gene>
<feature type="chain" id="PRO_5035734515" description="PLAT domain-containing protein" evidence="4">
    <location>
        <begin position="28"/>
        <end position="1003"/>
    </location>
</feature>
<dbReference type="FunFam" id="2.20.100.10:FF:000001">
    <property type="entry name" value="semaphorin-5A isoform X1"/>
    <property type="match status" value="8"/>
</dbReference>
<dbReference type="InterPro" id="IPR000884">
    <property type="entry name" value="TSP1_rpt"/>
</dbReference>
<feature type="domain" description="PLAT" evidence="5">
    <location>
        <begin position="27"/>
        <end position="148"/>
    </location>
</feature>
<dbReference type="InterPro" id="IPR036392">
    <property type="entry name" value="PLAT/LH2_dom_sf"/>
</dbReference>
<dbReference type="PROSITE" id="PS50092">
    <property type="entry name" value="TSP1"/>
    <property type="match status" value="8"/>
</dbReference>
<keyword evidence="2" id="KW-1015">Disulfide bond</keyword>
<comment type="caution">
    <text evidence="3">Lacks conserved residue(s) required for the propagation of feature annotation.</text>
</comment>
<dbReference type="SMART" id="SM00209">
    <property type="entry name" value="TSP1"/>
    <property type="match status" value="8"/>
</dbReference>
<comment type="caution">
    <text evidence="6">The sequence shown here is derived from an EMBL/GenBank/DDBJ whole genome shotgun (WGS) entry which is preliminary data.</text>
</comment>
<evidence type="ECO:0000256" key="4">
    <source>
        <dbReference type="SAM" id="SignalP"/>
    </source>
</evidence>
<protein>
    <recommendedName>
        <fullName evidence="5">PLAT domain-containing protein</fullName>
    </recommendedName>
</protein>
<name>A0A8S4Q4K2_OWEFU</name>
<dbReference type="InterPro" id="IPR001024">
    <property type="entry name" value="PLAT/LH2_dom"/>
</dbReference>
<keyword evidence="1" id="KW-0677">Repeat</keyword>
<dbReference type="Gene3D" id="2.20.100.10">
    <property type="entry name" value="Thrombospondin type-1 (TSP1) repeat"/>
    <property type="match status" value="8"/>
</dbReference>
<sequence>MRRFMNSVLEIALFFALIVCRIDLTKGGYTATVQTSSDWYAGTDGDVKIRVYGVKTGYSTYDTGYILLDSAANDFEGGSTRAYSLGSYDAGYVYQVIIGFSTSCCCGSDWKLNRVVLQDNLRSITYLFNYYNWVYCDNWVTFTHPVNGNWASWGSYGSCNRACGGGQKTRTRSCTNPVPKNGGNSCSGSSGQTIACNTHCCPVNGGYSGWSGWGSCNKACGGGQKYASRTCTNPSPSCGGSSCGGSSTKSSLCNTHCCRVNGGWRIWNSWQSCSRACGSGTRVRTRSCTNPSPSCGGSSCSGSSTSSSNCNTHCCAVNGGWRSWSGWQSCNKACGGGIRSRTRACDNPSPSCGGATCSGVSTSTSTCNTHCCRVDGDWGDWGAWQACSVACGGGTKSKTRSCNNPAPSCGGATCIGSATLTSNCNTHCCAVNGGWSTWGVWDACSLPCGGGTQSRTRTCDNPAPSCSGASCSGDLTSTSACNTQCCPVDGGLSSWSSWSVCTAVCGGGQQTQTRTCDNPTPYCSGNSCIGVTTNSTDCNTHACPIDGGWSVWANGTCSASCGPGIETQTRTCTDPVPAHGGADCLGESTRNLTCDIQPCHGTSTIGATTPLNTDTTIEATTSLCTDTEIEATAQINSAKAVEATTLLDTAIIIEPTVPLNTVTAIELTNSLDTDTTIEATTPLDTTTAIEDITPLNSAIAIEAIASFDTATIIEATNPLDTATTTKASIPFNTVTATAESTLPLDTAIEATVLLNEATAIEPTNSLDTDTTIEATSHLDASTITAIATTPPLTSAISVEPTTSLYVATLTEVISSSGTDPTEATTPLNTVTAIEAITSLNTATIALNTATSTTEIKTTTSLDTTTIIETTTPLDTTTTIQATTLVDTTTSIEATTSLDTTTTIEAITPLDTTTLIEATTSLDTTTTIDATTPLDTTTNEATNSLDTTSTSGATTLLYTTTILEATTPLETTSIIEATTLLDTTITIEATTPLDKPQQLRPQPH</sequence>
<dbReference type="PANTHER" id="PTHR22906:SF21">
    <property type="entry name" value="SEMA DOMAIN-CONTAINING PROTEIN"/>
    <property type="match status" value="1"/>
</dbReference>
<dbReference type="Pfam" id="PF01477">
    <property type="entry name" value="PLAT"/>
    <property type="match status" value="1"/>
</dbReference>
<evidence type="ECO:0000313" key="7">
    <source>
        <dbReference type="Proteomes" id="UP000749559"/>
    </source>
</evidence>
<evidence type="ECO:0000256" key="1">
    <source>
        <dbReference type="ARBA" id="ARBA00022737"/>
    </source>
</evidence>
<organism evidence="6 7">
    <name type="scientific">Owenia fusiformis</name>
    <name type="common">Polychaete worm</name>
    <dbReference type="NCBI Taxonomy" id="6347"/>
    <lineage>
        <taxon>Eukaryota</taxon>
        <taxon>Metazoa</taxon>
        <taxon>Spiralia</taxon>
        <taxon>Lophotrochozoa</taxon>
        <taxon>Annelida</taxon>
        <taxon>Polychaeta</taxon>
        <taxon>Sedentaria</taxon>
        <taxon>Canalipalpata</taxon>
        <taxon>Sabellida</taxon>
        <taxon>Oweniida</taxon>
        <taxon>Oweniidae</taxon>
        <taxon>Owenia</taxon>
    </lineage>
</organism>
<dbReference type="OrthoDB" id="446173at2759"/>
<dbReference type="EMBL" id="CAIIXF020000012">
    <property type="protein sequence ID" value="CAH1801182.1"/>
    <property type="molecule type" value="Genomic_DNA"/>
</dbReference>
<dbReference type="PROSITE" id="PS50095">
    <property type="entry name" value="PLAT"/>
    <property type="match status" value="1"/>
</dbReference>
<proteinExistence type="predicted"/>
<evidence type="ECO:0000313" key="6">
    <source>
        <dbReference type="EMBL" id="CAH1801182.1"/>
    </source>
</evidence>
<feature type="signal peptide" evidence="4">
    <location>
        <begin position="1"/>
        <end position="27"/>
    </location>
</feature>
<reference evidence="6" key="1">
    <citation type="submission" date="2022-03" db="EMBL/GenBank/DDBJ databases">
        <authorList>
            <person name="Martin C."/>
        </authorList>
    </citation>
    <scope>NUCLEOTIDE SEQUENCE</scope>
</reference>
<dbReference type="Proteomes" id="UP000749559">
    <property type="component" value="Unassembled WGS sequence"/>
</dbReference>
<evidence type="ECO:0000259" key="5">
    <source>
        <dbReference type="PROSITE" id="PS50095"/>
    </source>
</evidence>
<dbReference type="SUPFAM" id="SSF82895">
    <property type="entry name" value="TSP-1 type 1 repeat"/>
    <property type="match status" value="8"/>
</dbReference>
<dbReference type="PANTHER" id="PTHR22906">
    <property type="entry name" value="PROPERDIN"/>
    <property type="match status" value="1"/>
</dbReference>
<dbReference type="SUPFAM" id="SSF49723">
    <property type="entry name" value="Lipase/lipooxygenase domain (PLAT/LH2 domain)"/>
    <property type="match status" value="1"/>
</dbReference>
<dbReference type="InterPro" id="IPR036383">
    <property type="entry name" value="TSP1_rpt_sf"/>
</dbReference>
<dbReference type="PRINTS" id="PR01705">
    <property type="entry name" value="TSP1REPEAT"/>
</dbReference>
<evidence type="ECO:0000256" key="2">
    <source>
        <dbReference type="ARBA" id="ARBA00023157"/>
    </source>
</evidence>
<dbReference type="InterPro" id="IPR052065">
    <property type="entry name" value="Compl_asym_regulator"/>
</dbReference>
<keyword evidence="4" id="KW-0732">Signal</keyword>
<evidence type="ECO:0000256" key="3">
    <source>
        <dbReference type="PROSITE-ProRule" id="PRU00152"/>
    </source>
</evidence>